<evidence type="ECO:0000313" key="5">
    <source>
        <dbReference type="Proteomes" id="UP000652761"/>
    </source>
</evidence>
<organism evidence="4 5">
    <name type="scientific">Colocasia esculenta</name>
    <name type="common">Wild taro</name>
    <name type="synonym">Arum esculentum</name>
    <dbReference type="NCBI Taxonomy" id="4460"/>
    <lineage>
        <taxon>Eukaryota</taxon>
        <taxon>Viridiplantae</taxon>
        <taxon>Streptophyta</taxon>
        <taxon>Embryophyta</taxon>
        <taxon>Tracheophyta</taxon>
        <taxon>Spermatophyta</taxon>
        <taxon>Magnoliopsida</taxon>
        <taxon>Liliopsida</taxon>
        <taxon>Araceae</taxon>
        <taxon>Aroideae</taxon>
        <taxon>Colocasieae</taxon>
        <taxon>Colocasia</taxon>
    </lineage>
</organism>
<dbReference type="AlphaFoldDB" id="A0A843UYZ8"/>
<feature type="domain" description="RNA helicase C-terminal" evidence="3">
    <location>
        <begin position="23"/>
        <end position="69"/>
    </location>
</feature>
<keyword evidence="2" id="KW-0347">Helicase</keyword>
<protein>
    <recommendedName>
        <fullName evidence="3">RNA helicase C-terminal domain-containing protein</fullName>
    </recommendedName>
</protein>
<evidence type="ECO:0000313" key="4">
    <source>
        <dbReference type="EMBL" id="MQL87966.1"/>
    </source>
</evidence>
<keyword evidence="2" id="KW-0547">Nucleotide-binding</keyword>
<sequence>MDVGVVRHVSVPGMADPKPALTGLVTIDGWLKLTAPAQTAVLFKELRLTLHSVLKDLVQKPEASWLPQGRNHLRWQELDTSLRQQ</sequence>
<keyword evidence="1" id="KW-0378">Hydrolase</keyword>
<dbReference type="EMBL" id="NMUH01001020">
    <property type="protein sequence ID" value="MQL87966.1"/>
    <property type="molecule type" value="Genomic_DNA"/>
</dbReference>
<name>A0A843UYZ8_COLES</name>
<evidence type="ECO:0000256" key="1">
    <source>
        <dbReference type="ARBA" id="ARBA00022801"/>
    </source>
</evidence>
<keyword evidence="2" id="KW-0067">ATP-binding</keyword>
<reference evidence="4" key="1">
    <citation type="submission" date="2017-07" db="EMBL/GenBank/DDBJ databases">
        <title>Taro Niue Genome Assembly and Annotation.</title>
        <authorList>
            <person name="Atibalentja N."/>
            <person name="Keating K."/>
            <person name="Fields C.J."/>
        </authorList>
    </citation>
    <scope>NUCLEOTIDE SEQUENCE</scope>
    <source>
        <strain evidence="4">Niue_2</strain>
        <tissue evidence="4">Leaf</tissue>
    </source>
</reference>
<dbReference type="Pfam" id="PF26026">
    <property type="entry name" value="RNA_hel_CTD"/>
    <property type="match status" value="1"/>
</dbReference>
<proteinExistence type="predicted"/>
<keyword evidence="5" id="KW-1185">Reference proteome</keyword>
<evidence type="ECO:0000259" key="3">
    <source>
        <dbReference type="Pfam" id="PF26026"/>
    </source>
</evidence>
<dbReference type="OrthoDB" id="5600252at2759"/>
<comment type="caution">
    <text evidence="4">The sequence shown here is derived from an EMBL/GenBank/DDBJ whole genome shotgun (WGS) entry which is preliminary data.</text>
</comment>
<feature type="non-terminal residue" evidence="4">
    <location>
        <position position="1"/>
    </location>
</feature>
<gene>
    <name evidence="4" type="ORF">Taro_020539</name>
</gene>
<dbReference type="Proteomes" id="UP000652761">
    <property type="component" value="Unassembled WGS sequence"/>
</dbReference>
<accession>A0A843UYZ8</accession>
<dbReference type="InterPro" id="IPR059023">
    <property type="entry name" value="RNA_hel_CTD"/>
</dbReference>
<evidence type="ECO:0000256" key="2">
    <source>
        <dbReference type="ARBA" id="ARBA00022806"/>
    </source>
</evidence>